<accession>A0AAW0UZ23</accession>
<feature type="compositionally biased region" description="Basic and acidic residues" evidence="1">
    <location>
        <begin position="1"/>
        <end position="19"/>
    </location>
</feature>
<reference evidence="2 3" key="1">
    <citation type="submission" date="2023-03" db="EMBL/GenBank/DDBJ databases">
        <title>High-quality genome of Scylla paramamosain provides insights in environmental adaptation.</title>
        <authorList>
            <person name="Zhang L."/>
        </authorList>
    </citation>
    <scope>NUCLEOTIDE SEQUENCE [LARGE SCALE GENOMIC DNA]</scope>
    <source>
        <strain evidence="2">LZ_2023a</strain>
        <tissue evidence="2">Muscle</tissue>
    </source>
</reference>
<feature type="region of interest" description="Disordered" evidence="1">
    <location>
        <begin position="126"/>
        <end position="150"/>
    </location>
</feature>
<keyword evidence="3" id="KW-1185">Reference proteome</keyword>
<feature type="compositionally biased region" description="Basic and acidic residues" evidence="1">
    <location>
        <begin position="126"/>
        <end position="149"/>
    </location>
</feature>
<comment type="caution">
    <text evidence="2">The sequence shown here is derived from an EMBL/GenBank/DDBJ whole genome shotgun (WGS) entry which is preliminary data.</text>
</comment>
<evidence type="ECO:0000313" key="2">
    <source>
        <dbReference type="EMBL" id="KAK8405166.1"/>
    </source>
</evidence>
<sequence length="228" mass="24825">MDNRGFEKEGRTIPDEEIHPTISPSEDEYLPHDTDCPCVESQIECSCDKAKPDTSKVELQAWVKPKGMDADRAESGPRCLVHHLLHAVGSTDALAARCRTFINNILQGSPGEHTSLAPRKGERLVAEKGSKKEHSQAHGDPRMEAHRDGCAPGSCCSQDGKCEVDNPPGVRSSYGSVDTVSVCRSCQHLYAGNVEVVLSPACLEDHLPHPDPANPRPVSVHRPWAARK</sequence>
<feature type="region of interest" description="Disordered" evidence="1">
    <location>
        <begin position="207"/>
        <end position="228"/>
    </location>
</feature>
<evidence type="ECO:0000313" key="3">
    <source>
        <dbReference type="Proteomes" id="UP001487740"/>
    </source>
</evidence>
<dbReference type="EMBL" id="JARAKH010000003">
    <property type="protein sequence ID" value="KAK8405166.1"/>
    <property type="molecule type" value="Genomic_DNA"/>
</dbReference>
<evidence type="ECO:0000256" key="1">
    <source>
        <dbReference type="SAM" id="MobiDB-lite"/>
    </source>
</evidence>
<dbReference type="Proteomes" id="UP001487740">
    <property type="component" value="Unassembled WGS sequence"/>
</dbReference>
<gene>
    <name evidence="2" type="ORF">O3P69_001617</name>
</gene>
<dbReference type="AlphaFoldDB" id="A0AAW0UZ23"/>
<organism evidence="2 3">
    <name type="scientific">Scylla paramamosain</name>
    <name type="common">Mud crab</name>
    <dbReference type="NCBI Taxonomy" id="85552"/>
    <lineage>
        <taxon>Eukaryota</taxon>
        <taxon>Metazoa</taxon>
        <taxon>Ecdysozoa</taxon>
        <taxon>Arthropoda</taxon>
        <taxon>Crustacea</taxon>
        <taxon>Multicrustacea</taxon>
        <taxon>Malacostraca</taxon>
        <taxon>Eumalacostraca</taxon>
        <taxon>Eucarida</taxon>
        <taxon>Decapoda</taxon>
        <taxon>Pleocyemata</taxon>
        <taxon>Brachyura</taxon>
        <taxon>Eubrachyura</taxon>
        <taxon>Portunoidea</taxon>
        <taxon>Portunidae</taxon>
        <taxon>Portuninae</taxon>
        <taxon>Scylla</taxon>
    </lineage>
</organism>
<name>A0AAW0UZ23_SCYPA</name>
<protein>
    <submittedName>
        <fullName evidence="2">Uncharacterized protein</fullName>
    </submittedName>
</protein>
<proteinExistence type="predicted"/>
<feature type="region of interest" description="Disordered" evidence="1">
    <location>
        <begin position="1"/>
        <end position="33"/>
    </location>
</feature>